<evidence type="ECO:0000313" key="2">
    <source>
        <dbReference type="Proteomes" id="UP001239111"/>
    </source>
</evidence>
<name>A0ACC2P519_9HYME</name>
<protein>
    <submittedName>
        <fullName evidence="1">Uncharacterized protein</fullName>
    </submittedName>
</protein>
<accession>A0ACC2P519</accession>
<sequence length="515" mass="56255">MPPKQPRKITKRVEEDNEIDVMSVDPCNDAKKEIDNVAGSAIKQLELLTRSSRAYGRPYITRAKPAADAMKPVAVEMMKRPTAAETTTGPAAAAAAATMIRPTIAMEPATVEMMKRPAAAETMTGPAAATATATMIRPAMAETIIEPAADRIMKPATTRAVMIPTTVDGDNNDFDLGRLRGNLGSEIVQQALKNVRAAPASFTEDDVRRERLAADELVSRGYAVKTLIALNKIANQDQLGNEFSSIQGNIQGNLLTPAEIQMQPLDLTRGSEIASGAIAPGWAAETAMIATNNPGRSAVRPVYTSGRVQKLDGMNHPMTSMINLLPVTNAPPPFVARDPMQPCMGSPAVGITVGLIPNEPLYAPQDQLELDLLLAMISGRRFQLGPLHDERNRVVMRKRGIVIIQPDRMGWRCLACRIENKEKYNQWGGWMIHDVHQVGLLGEFAPMICIDCGRNALFTFKFDDAVHAFIACKRMWKYVNLGKIIEVFPVRVDCLCSHVPPEVLQVLAAARNHQK</sequence>
<gene>
    <name evidence="1" type="ORF">QAD02_014272</name>
</gene>
<evidence type="ECO:0000313" key="1">
    <source>
        <dbReference type="EMBL" id="KAJ8678485.1"/>
    </source>
</evidence>
<dbReference type="Proteomes" id="UP001239111">
    <property type="component" value="Chromosome 2"/>
</dbReference>
<reference evidence="1" key="1">
    <citation type="submission" date="2023-04" db="EMBL/GenBank/DDBJ databases">
        <title>A chromosome-level genome assembly of the parasitoid wasp Eretmocerus hayati.</title>
        <authorList>
            <person name="Zhong Y."/>
            <person name="Liu S."/>
            <person name="Liu Y."/>
        </authorList>
    </citation>
    <scope>NUCLEOTIDE SEQUENCE</scope>
    <source>
        <strain evidence="1">ZJU_SS_LIU_2023</strain>
    </source>
</reference>
<proteinExistence type="predicted"/>
<dbReference type="EMBL" id="CM056742">
    <property type="protein sequence ID" value="KAJ8678485.1"/>
    <property type="molecule type" value="Genomic_DNA"/>
</dbReference>
<organism evidence="1 2">
    <name type="scientific">Eretmocerus hayati</name>
    <dbReference type="NCBI Taxonomy" id="131215"/>
    <lineage>
        <taxon>Eukaryota</taxon>
        <taxon>Metazoa</taxon>
        <taxon>Ecdysozoa</taxon>
        <taxon>Arthropoda</taxon>
        <taxon>Hexapoda</taxon>
        <taxon>Insecta</taxon>
        <taxon>Pterygota</taxon>
        <taxon>Neoptera</taxon>
        <taxon>Endopterygota</taxon>
        <taxon>Hymenoptera</taxon>
        <taxon>Apocrita</taxon>
        <taxon>Proctotrupomorpha</taxon>
        <taxon>Chalcidoidea</taxon>
        <taxon>Aphelinidae</taxon>
        <taxon>Aphelininae</taxon>
        <taxon>Eretmocerus</taxon>
    </lineage>
</organism>
<keyword evidence="2" id="KW-1185">Reference proteome</keyword>
<comment type="caution">
    <text evidence="1">The sequence shown here is derived from an EMBL/GenBank/DDBJ whole genome shotgun (WGS) entry which is preliminary data.</text>
</comment>